<evidence type="ECO:0000313" key="8">
    <source>
        <dbReference type="Ensembl" id="ENSCHIP00010022382.1"/>
    </source>
</evidence>
<dbReference type="GO" id="GO:0031966">
    <property type="term" value="C:mitochondrial membrane"/>
    <property type="evidence" value="ECO:0007669"/>
    <property type="project" value="UniProtKB-SubCell"/>
</dbReference>
<dbReference type="PANTHER" id="PTHR16296:SF3">
    <property type="entry name" value="COMPLEX I ASSEMBLY FACTOR TMEM126B, MITOCHONDRIAL"/>
    <property type="match status" value="1"/>
</dbReference>
<keyword evidence="5 7" id="KW-0472">Membrane</keyword>
<dbReference type="Pfam" id="PF07114">
    <property type="entry name" value="TMEM126"/>
    <property type="match status" value="1"/>
</dbReference>
<proteinExistence type="predicted"/>
<keyword evidence="3 7" id="KW-1133">Transmembrane helix</keyword>
<reference evidence="8" key="2">
    <citation type="submission" date="2025-08" db="UniProtKB">
        <authorList>
            <consortium name="Ensembl"/>
        </authorList>
    </citation>
    <scope>IDENTIFICATION</scope>
</reference>
<evidence type="ECO:0000256" key="4">
    <source>
        <dbReference type="ARBA" id="ARBA00023128"/>
    </source>
</evidence>
<evidence type="ECO:0008006" key="9">
    <source>
        <dbReference type="Google" id="ProtNLM"/>
    </source>
</evidence>
<feature type="transmembrane region" description="Helical" evidence="7">
    <location>
        <begin position="198"/>
        <end position="219"/>
    </location>
</feature>
<dbReference type="PANTHER" id="PTHR16296">
    <property type="entry name" value="UNCHARACTERIZED HYPOTHALAMUS PROTEIN HT007"/>
    <property type="match status" value="1"/>
</dbReference>
<evidence type="ECO:0000256" key="7">
    <source>
        <dbReference type="SAM" id="Phobius"/>
    </source>
</evidence>
<name>A0A8C2R287_CAPHI</name>
<feature type="region of interest" description="Disordered" evidence="6">
    <location>
        <begin position="25"/>
        <end position="59"/>
    </location>
</feature>
<dbReference type="InterPro" id="IPR009801">
    <property type="entry name" value="TMEM126"/>
</dbReference>
<dbReference type="GO" id="GO:0032981">
    <property type="term" value="P:mitochondrial respiratory chain complex I assembly"/>
    <property type="evidence" value="ECO:0007669"/>
    <property type="project" value="TreeGrafter"/>
</dbReference>
<organism evidence="8">
    <name type="scientific">Capra hircus</name>
    <name type="common">Goat</name>
    <dbReference type="NCBI Taxonomy" id="9925"/>
    <lineage>
        <taxon>Eukaryota</taxon>
        <taxon>Metazoa</taxon>
        <taxon>Chordata</taxon>
        <taxon>Craniata</taxon>
        <taxon>Vertebrata</taxon>
        <taxon>Euteleostomi</taxon>
        <taxon>Mammalia</taxon>
        <taxon>Eutheria</taxon>
        <taxon>Laurasiatheria</taxon>
        <taxon>Artiodactyla</taxon>
        <taxon>Ruminantia</taxon>
        <taxon>Pecora</taxon>
        <taxon>Bovidae</taxon>
        <taxon>Caprinae</taxon>
        <taxon>Capra</taxon>
    </lineage>
</organism>
<sequence>MSWRRFLHTGVSQIMPSLRIQAAPYPARKNTETARDKSDLPSKDIKIPTYTHGQSRPSLGDAKLRKPVVIEIIEKKIECLTEEKTLNIHGTLTFGTTAAFSGMLTNFIFRHRLKVTHDVLKTYASLTALPFLSTIVSYKLLVTDALCSGNISQENCVLRSSLIGIACGVLYPTALAFSKNGHLAFKYHTVPLPPKGRVLLYWLLLCHTEIKAMVIPLILQTTFGIFHGLQHYAIFESTLEKTVHED</sequence>
<accession>A0A8C2R287</accession>
<protein>
    <recommendedName>
        <fullName evidence="9">Transmembrane protein 126B</fullName>
    </recommendedName>
</protein>
<feature type="transmembrane region" description="Helical" evidence="7">
    <location>
        <begin position="157"/>
        <end position="177"/>
    </location>
</feature>
<evidence type="ECO:0000256" key="1">
    <source>
        <dbReference type="ARBA" id="ARBA00004225"/>
    </source>
</evidence>
<evidence type="ECO:0000256" key="5">
    <source>
        <dbReference type="ARBA" id="ARBA00023136"/>
    </source>
</evidence>
<dbReference type="Ensembl" id="ENSCHIT00010031541.1">
    <property type="protein sequence ID" value="ENSCHIP00010022382.1"/>
    <property type="gene ID" value="ENSCHIG00010016451.1"/>
</dbReference>
<dbReference type="AlphaFoldDB" id="A0A8C2R287"/>
<reference evidence="8" key="1">
    <citation type="submission" date="2019-03" db="EMBL/GenBank/DDBJ databases">
        <title>Genome sequencing and reference-guided assembly of Black Bengal Goat (Capra hircus).</title>
        <authorList>
            <person name="Siddiki A.Z."/>
            <person name="Baten A."/>
            <person name="Billah M."/>
            <person name="Alam M.A.U."/>
            <person name="Shawrob K.S.M."/>
            <person name="Saha S."/>
            <person name="Chowdhury M."/>
            <person name="Rahman A.H."/>
            <person name="Stear M."/>
            <person name="Miah G."/>
            <person name="Das G.B."/>
            <person name="Hossain M.M."/>
            <person name="Kumkum M."/>
            <person name="Islam M.S."/>
            <person name="Mollah A.M."/>
            <person name="Ahsan A."/>
            <person name="Tusar F."/>
            <person name="Khan M.K.I."/>
        </authorList>
    </citation>
    <scope>NUCLEOTIDE SEQUENCE [LARGE SCALE GENOMIC DNA]</scope>
</reference>
<keyword evidence="4" id="KW-0496">Mitochondrion</keyword>
<evidence type="ECO:0000256" key="6">
    <source>
        <dbReference type="SAM" id="MobiDB-lite"/>
    </source>
</evidence>
<comment type="subcellular location">
    <subcellularLocation>
        <location evidence="1">Mitochondrion membrane</location>
        <topology evidence="1">Multi-pass membrane protein</topology>
    </subcellularLocation>
</comment>
<keyword evidence="2 7" id="KW-0812">Transmembrane</keyword>
<evidence type="ECO:0000256" key="3">
    <source>
        <dbReference type="ARBA" id="ARBA00022989"/>
    </source>
</evidence>
<feature type="compositionally biased region" description="Basic and acidic residues" evidence="6">
    <location>
        <begin position="29"/>
        <end position="46"/>
    </location>
</feature>
<evidence type="ECO:0000256" key="2">
    <source>
        <dbReference type="ARBA" id="ARBA00022692"/>
    </source>
</evidence>